<evidence type="ECO:0000313" key="2">
    <source>
        <dbReference type="EMBL" id="MBC3934654.1"/>
    </source>
</evidence>
<dbReference type="RefSeq" id="WP_186880277.1">
    <property type="nucleotide sequence ID" value="NZ_JACOGG010000004.1"/>
</dbReference>
<keyword evidence="3" id="KW-1185">Reference proteome</keyword>
<dbReference type="EMBL" id="JACOGG010000004">
    <property type="protein sequence ID" value="MBC3934654.1"/>
    <property type="molecule type" value="Genomic_DNA"/>
</dbReference>
<name>A0A923KS83_9BURK</name>
<comment type="caution">
    <text evidence="2">The sequence shown here is derived from an EMBL/GenBank/DDBJ whole genome shotgun (WGS) entry which is preliminary data.</text>
</comment>
<gene>
    <name evidence="2" type="ORF">H8K47_04715</name>
</gene>
<evidence type="ECO:0000256" key="1">
    <source>
        <dbReference type="SAM" id="SignalP"/>
    </source>
</evidence>
<protein>
    <submittedName>
        <fullName evidence="2">Uncharacterized protein</fullName>
    </submittedName>
</protein>
<feature type="chain" id="PRO_5037541018" evidence="1">
    <location>
        <begin position="20"/>
        <end position="204"/>
    </location>
</feature>
<organism evidence="2 3">
    <name type="scientific">Undibacterium rugosum</name>
    <dbReference type="NCBI Taxonomy" id="2762291"/>
    <lineage>
        <taxon>Bacteria</taxon>
        <taxon>Pseudomonadati</taxon>
        <taxon>Pseudomonadota</taxon>
        <taxon>Betaproteobacteria</taxon>
        <taxon>Burkholderiales</taxon>
        <taxon>Oxalobacteraceae</taxon>
        <taxon>Undibacterium</taxon>
    </lineage>
</organism>
<proteinExistence type="predicted"/>
<dbReference type="Proteomes" id="UP000612361">
    <property type="component" value="Unassembled WGS sequence"/>
</dbReference>
<accession>A0A923KS83</accession>
<sequence>MKKLIFALFMSIVMTPTLAQQDYMEAIANRSCTCIEKIPRKGINKEALTMQLGVCIMQSVTPADREKILADYKVDLFDIERKGQEKAGAIIGTRMAAACPGPITTLYSMIKDTVTDISGTVQKIETEGYVSLIIKDTQGKTHKVVWLSPTKGNLDLPAQYTGMTGKMVTARCEVKEIFDPRIGEYRPMKIITEISEGFIKPSAN</sequence>
<feature type="signal peptide" evidence="1">
    <location>
        <begin position="1"/>
        <end position="19"/>
    </location>
</feature>
<dbReference type="AlphaFoldDB" id="A0A923KS83"/>
<reference evidence="2" key="1">
    <citation type="submission" date="2020-08" db="EMBL/GenBank/DDBJ databases">
        <title>Novel species isolated from subtropical streams in China.</title>
        <authorList>
            <person name="Lu H."/>
        </authorList>
    </citation>
    <scope>NUCLEOTIDE SEQUENCE</scope>
    <source>
        <strain evidence="2">CY7W</strain>
    </source>
</reference>
<keyword evidence="1" id="KW-0732">Signal</keyword>
<evidence type="ECO:0000313" key="3">
    <source>
        <dbReference type="Proteomes" id="UP000612361"/>
    </source>
</evidence>